<dbReference type="PROSITE" id="PS50042">
    <property type="entry name" value="CNMP_BINDING_3"/>
    <property type="match status" value="1"/>
</dbReference>
<evidence type="ECO:0000313" key="2">
    <source>
        <dbReference type="EMBL" id="MFD2865456.1"/>
    </source>
</evidence>
<dbReference type="CDD" id="cd00038">
    <property type="entry name" value="CAP_ED"/>
    <property type="match status" value="1"/>
</dbReference>
<name>A0ABW5XRP8_9SPHI</name>
<dbReference type="InterPro" id="IPR018490">
    <property type="entry name" value="cNMP-bd_dom_sf"/>
</dbReference>
<dbReference type="Proteomes" id="UP001597601">
    <property type="component" value="Unassembled WGS sequence"/>
</dbReference>
<dbReference type="EMBL" id="JBHUON010000014">
    <property type="protein sequence ID" value="MFD2865456.1"/>
    <property type="molecule type" value="Genomic_DNA"/>
</dbReference>
<protein>
    <submittedName>
        <fullName evidence="2">Crp/Fnr family transcriptional regulator</fullName>
    </submittedName>
</protein>
<dbReference type="InterPro" id="IPR000595">
    <property type="entry name" value="cNMP-bd_dom"/>
</dbReference>
<dbReference type="Gene3D" id="2.60.120.10">
    <property type="entry name" value="Jelly Rolls"/>
    <property type="match status" value="1"/>
</dbReference>
<dbReference type="RefSeq" id="WP_377127814.1">
    <property type="nucleotide sequence ID" value="NZ_JBHUON010000014.1"/>
</dbReference>
<gene>
    <name evidence="2" type="ORF">ACFSYC_12215</name>
</gene>
<proteinExistence type="predicted"/>
<dbReference type="Pfam" id="PF00027">
    <property type="entry name" value="cNMP_binding"/>
    <property type="match status" value="1"/>
</dbReference>
<evidence type="ECO:0000313" key="3">
    <source>
        <dbReference type="Proteomes" id="UP001597601"/>
    </source>
</evidence>
<feature type="domain" description="Cyclic nucleotide-binding" evidence="1">
    <location>
        <begin position="14"/>
        <end position="57"/>
    </location>
</feature>
<keyword evidence="3" id="KW-1185">Reference proteome</keyword>
<comment type="caution">
    <text evidence="2">The sequence shown here is derived from an EMBL/GenBank/DDBJ whole genome shotgun (WGS) entry which is preliminary data.</text>
</comment>
<sequence>MEDNFLPIKNAICHFHPLKNDEWEVLSAGLIVKNFNKGDFLIRQSEIENNIYFINKGGTRSFFIRVRKDYTVDFQFEGDFVTGYYSLITREPSSINIELLERTQTIVLPLKVLTEVYINYPRGEKIGRLMAEFQYLKRLKKEMDLLSQTAEERYAALLEKSPKLIRSQSVKHLSSYLGIQPESLSRIRKLYGRN</sequence>
<reference evidence="3" key="1">
    <citation type="journal article" date="2019" name="Int. J. Syst. Evol. Microbiol.">
        <title>The Global Catalogue of Microorganisms (GCM) 10K type strain sequencing project: providing services to taxonomists for standard genome sequencing and annotation.</title>
        <authorList>
            <consortium name="The Broad Institute Genomics Platform"/>
            <consortium name="The Broad Institute Genome Sequencing Center for Infectious Disease"/>
            <person name="Wu L."/>
            <person name="Ma J."/>
        </authorList>
    </citation>
    <scope>NUCLEOTIDE SEQUENCE [LARGE SCALE GENOMIC DNA]</scope>
    <source>
        <strain evidence="3">KCTC 52232</strain>
    </source>
</reference>
<organism evidence="2 3">
    <name type="scientific">Mucilaginibacter antarcticus</name>
    <dbReference type="NCBI Taxonomy" id="1855725"/>
    <lineage>
        <taxon>Bacteria</taxon>
        <taxon>Pseudomonadati</taxon>
        <taxon>Bacteroidota</taxon>
        <taxon>Sphingobacteriia</taxon>
        <taxon>Sphingobacteriales</taxon>
        <taxon>Sphingobacteriaceae</taxon>
        <taxon>Mucilaginibacter</taxon>
    </lineage>
</organism>
<accession>A0ABW5XRP8</accession>
<dbReference type="InterPro" id="IPR014710">
    <property type="entry name" value="RmlC-like_jellyroll"/>
</dbReference>
<dbReference type="SUPFAM" id="SSF51206">
    <property type="entry name" value="cAMP-binding domain-like"/>
    <property type="match status" value="1"/>
</dbReference>
<evidence type="ECO:0000259" key="1">
    <source>
        <dbReference type="PROSITE" id="PS50042"/>
    </source>
</evidence>